<comment type="similarity">
    <text evidence="2">Belongs to the membrane fusion protein (MFP) (TC 8.A.1) family.</text>
</comment>
<dbReference type="Gene3D" id="1.10.287.470">
    <property type="entry name" value="Helix hairpin bin"/>
    <property type="match status" value="1"/>
</dbReference>
<accession>A0A512HL45</accession>
<evidence type="ECO:0000313" key="9">
    <source>
        <dbReference type="EMBL" id="GEO86167.1"/>
    </source>
</evidence>
<dbReference type="GO" id="GO:0015562">
    <property type="term" value="F:efflux transmembrane transporter activity"/>
    <property type="evidence" value="ECO:0007669"/>
    <property type="project" value="TreeGrafter"/>
</dbReference>
<evidence type="ECO:0000259" key="7">
    <source>
        <dbReference type="Pfam" id="PF25954"/>
    </source>
</evidence>
<evidence type="ECO:0000256" key="1">
    <source>
        <dbReference type="ARBA" id="ARBA00004196"/>
    </source>
</evidence>
<evidence type="ECO:0000256" key="5">
    <source>
        <dbReference type="SAM" id="SignalP"/>
    </source>
</evidence>
<sequence>MYKMSLFSLLLAAALAGCSAETAEVPKENIRPVKVVEIAPATTTRELSYSGAVRARSETPAGFRVGGKIVERKADIGDRVAAGDVLARLDATDYELSLASARANLVAAERQVETAAFAMNRADQLFKQQVAAKAQLEQAQLVYNQAVAARDSAKATLAQAENQVAYAELKADRDGIVTAVHADAGQVVAAGTPVVTVAVGGEKEVSIAVPESDVFAFTPGKAVEVGLWSNDKLMLKGTVREVAGSADPASRTFAVRIAVPDDARVLLGMTASVKAVADGDRSLFDLPLSALARGAADRPVVWTVDPAAQTVHERSITVVDFADDGVRVSDGLNAGDLVVVAGTQFMAEGLKVKALGHEARQAALMPDTTAAIAQIR</sequence>
<feature type="chain" id="PRO_5021701146" evidence="5">
    <location>
        <begin position="24"/>
        <end position="376"/>
    </location>
</feature>
<dbReference type="RefSeq" id="WP_147181119.1">
    <property type="nucleotide sequence ID" value="NZ_BJZP01000016.1"/>
</dbReference>
<dbReference type="InterPro" id="IPR058792">
    <property type="entry name" value="Beta-barrel_RND_2"/>
</dbReference>
<dbReference type="PANTHER" id="PTHR30469:SF15">
    <property type="entry name" value="HLYD FAMILY OF SECRETION PROTEINS"/>
    <property type="match status" value="1"/>
</dbReference>
<feature type="domain" description="Multidrug resistance protein MdtA-like barrel-sandwich hybrid" evidence="6">
    <location>
        <begin position="64"/>
        <end position="196"/>
    </location>
</feature>
<dbReference type="PANTHER" id="PTHR30469">
    <property type="entry name" value="MULTIDRUG RESISTANCE PROTEIN MDTA"/>
    <property type="match status" value="1"/>
</dbReference>
<dbReference type="Gene3D" id="2.40.50.100">
    <property type="match status" value="1"/>
</dbReference>
<dbReference type="InterPro" id="IPR058627">
    <property type="entry name" value="MdtA-like_C"/>
</dbReference>
<dbReference type="InterPro" id="IPR006143">
    <property type="entry name" value="RND_pump_MFP"/>
</dbReference>
<organism evidence="9 10">
    <name type="scientific">Ciceribacter naphthalenivorans</name>
    <dbReference type="NCBI Taxonomy" id="1118451"/>
    <lineage>
        <taxon>Bacteria</taxon>
        <taxon>Pseudomonadati</taxon>
        <taxon>Pseudomonadota</taxon>
        <taxon>Alphaproteobacteria</taxon>
        <taxon>Hyphomicrobiales</taxon>
        <taxon>Rhizobiaceae</taxon>
        <taxon>Ciceribacter</taxon>
    </lineage>
</organism>
<feature type="domain" description="CusB-like beta-barrel" evidence="7">
    <location>
        <begin position="205"/>
        <end position="276"/>
    </location>
</feature>
<keyword evidence="10" id="KW-1185">Reference proteome</keyword>
<evidence type="ECO:0000256" key="4">
    <source>
        <dbReference type="SAM" id="Coils"/>
    </source>
</evidence>
<name>A0A512HL45_9HYPH</name>
<dbReference type="SUPFAM" id="SSF111369">
    <property type="entry name" value="HlyD-like secretion proteins"/>
    <property type="match status" value="1"/>
</dbReference>
<comment type="subcellular location">
    <subcellularLocation>
        <location evidence="1">Cell envelope</location>
    </subcellularLocation>
</comment>
<dbReference type="NCBIfam" id="TIGR01730">
    <property type="entry name" value="RND_mfp"/>
    <property type="match status" value="1"/>
</dbReference>
<dbReference type="InterPro" id="IPR058625">
    <property type="entry name" value="MdtA-like_BSH"/>
</dbReference>
<dbReference type="GO" id="GO:1990281">
    <property type="term" value="C:efflux pump complex"/>
    <property type="evidence" value="ECO:0007669"/>
    <property type="project" value="TreeGrafter"/>
</dbReference>
<proteinExistence type="inferred from homology"/>
<dbReference type="Pfam" id="PF25967">
    <property type="entry name" value="RND-MFP_C"/>
    <property type="match status" value="1"/>
</dbReference>
<gene>
    <name evidence="9" type="ORF">RNA01_30990</name>
</gene>
<evidence type="ECO:0000259" key="6">
    <source>
        <dbReference type="Pfam" id="PF25917"/>
    </source>
</evidence>
<keyword evidence="3" id="KW-0813">Transport</keyword>
<protein>
    <submittedName>
        <fullName evidence="9">Hemolysin secretion protein D</fullName>
    </submittedName>
</protein>
<evidence type="ECO:0000256" key="3">
    <source>
        <dbReference type="ARBA" id="ARBA00022448"/>
    </source>
</evidence>
<dbReference type="EMBL" id="BJZP01000016">
    <property type="protein sequence ID" value="GEO86167.1"/>
    <property type="molecule type" value="Genomic_DNA"/>
</dbReference>
<evidence type="ECO:0000313" key="10">
    <source>
        <dbReference type="Proteomes" id="UP000321717"/>
    </source>
</evidence>
<dbReference type="Pfam" id="PF25917">
    <property type="entry name" value="BSH_RND"/>
    <property type="match status" value="1"/>
</dbReference>
<dbReference type="Gene3D" id="2.40.30.170">
    <property type="match status" value="1"/>
</dbReference>
<reference evidence="9 10" key="1">
    <citation type="submission" date="2019-07" db="EMBL/GenBank/DDBJ databases">
        <title>Whole genome shotgun sequence of Rhizobium naphthalenivorans NBRC 107585.</title>
        <authorList>
            <person name="Hosoyama A."/>
            <person name="Uohara A."/>
            <person name="Ohji S."/>
            <person name="Ichikawa N."/>
        </authorList>
    </citation>
    <scope>NUCLEOTIDE SEQUENCE [LARGE SCALE GENOMIC DNA]</scope>
    <source>
        <strain evidence="9 10">NBRC 107585</strain>
    </source>
</reference>
<dbReference type="Proteomes" id="UP000321717">
    <property type="component" value="Unassembled WGS sequence"/>
</dbReference>
<keyword evidence="4" id="KW-0175">Coiled coil</keyword>
<keyword evidence="5" id="KW-0732">Signal</keyword>
<comment type="caution">
    <text evidence="9">The sequence shown here is derived from an EMBL/GenBank/DDBJ whole genome shotgun (WGS) entry which is preliminary data.</text>
</comment>
<dbReference type="Pfam" id="PF25954">
    <property type="entry name" value="Beta-barrel_RND_2"/>
    <property type="match status" value="1"/>
</dbReference>
<feature type="domain" description="Multidrug resistance protein MdtA-like C-terminal permuted SH3" evidence="8">
    <location>
        <begin position="287"/>
        <end position="344"/>
    </location>
</feature>
<feature type="signal peptide" evidence="5">
    <location>
        <begin position="1"/>
        <end position="23"/>
    </location>
</feature>
<evidence type="ECO:0000259" key="8">
    <source>
        <dbReference type="Pfam" id="PF25967"/>
    </source>
</evidence>
<feature type="coiled-coil region" evidence="4">
    <location>
        <begin position="143"/>
        <end position="170"/>
    </location>
</feature>
<evidence type="ECO:0000256" key="2">
    <source>
        <dbReference type="ARBA" id="ARBA00009477"/>
    </source>
</evidence>
<dbReference type="PROSITE" id="PS51257">
    <property type="entry name" value="PROKAR_LIPOPROTEIN"/>
    <property type="match status" value="1"/>
</dbReference>
<dbReference type="Gene3D" id="2.40.420.20">
    <property type="match status" value="1"/>
</dbReference>
<dbReference type="OrthoDB" id="9813967at2"/>
<dbReference type="AlphaFoldDB" id="A0A512HL45"/>